<organism evidence="3 4">
    <name type="scientific">Bacillus badius</name>
    <dbReference type="NCBI Taxonomy" id="1455"/>
    <lineage>
        <taxon>Bacteria</taxon>
        <taxon>Bacillati</taxon>
        <taxon>Bacillota</taxon>
        <taxon>Bacilli</taxon>
        <taxon>Bacillales</taxon>
        <taxon>Bacillaceae</taxon>
        <taxon>Pseudobacillus</taxon>
    </lineage>
</organism>
<evidence type="ECO:0000313" key="4">
    <source>
        <dbReference type="Proteomes" id="UP000031982"/>
    </source>
</evidence>
<evidence type="ECO:0000259" key="2">
    <source>
        <dbReference type="Pfam" id="PF20251"/>
    </source>
</evidence>
<name>A0ABR5APG0_BACBA</name>
<dbReference type="GeneID" id="92778769"/>
<reference evidence="3 4" key="1">
    <citation type="submission" date="2015-01" db="EMBL/GenBank/DDBJ databases">
        <title>Genome Assembly of Bacillus badius MTCC 1458.</title>
        <authorList>
            <person name="Verma A."/>
            <person name="Khatri I."/>
            <person name="Mual P."/>
            <person name="Subramanian S."/>
            <person name="Krishnamurthi S."/>
        </authorList>
    </citation>
    <scope>NUCLEOTIDE SEQUENCE [LARGE SCALE GENOMIC DNA]</scope>
    <source>
        <strain evidence="3 4">MTCC 1458</strain>
    </source>
</reference>
<sequence>MKSKLIPCIALFFLILAGCQNQGENLTKKAEIQEMPSEKDGVTLSANKNEYTTSTDKITVVNKNESDSKVKSSHGIFLEKNVDGTWYEFPYKEPAFSEVLRYLPPGKSHTFDIHIDELEYELTPGEYRAVHEGLAAPFEVVE</sequence>
<comment type="caution">
    <text evidence="3">The sequence shown here is derived from an EMBL/GenBank/DDBJ whole genome shotgun (WGS) entry which is preliminary data.</text>
</comment>
<protein>
    <recommendedName>
        <fullName evidence="2">Bacterial Ig-like domain-containing protein</fullName>
    </recommendedName>
</protein>
<feature type="chain" id="PRO_5047405448" description="Bacterial Ig-like domain-containing protein" evidence="1">
    <location>
        <begin position="24"/>
        <end position="142"/>
    </location>
</feature>
<dbReference type="Proteomes" id="UP000031982">
    <property type="component" value="Unassembled WGS sequence"/>
</dbReference>
<evidence type="ECO:0000313" key="3">
    <source>
        <dbReference type="EMBL" id="KIL74236.1"/>
    </source>
</evidence>
<evidence type="ECO:0000256" key="1">
    <source>
        <dbReference type="SAM" id="SignalP"/>
    </source>
</evidence>
<dbReference type="InterPro" id="IPR046878">
    <property type="entry name" value="Big_14"/>
</dbReference>
<dbReference type="PROSITE" id="PS51257">
    <property type="entry name" value="PROKAR_LIPOPROTEIN"/>
    <property type="match status" value="1"/>
</dbReference>
<keyword evidence="4" id="KW-1185">Reference proteome</keyword>
<dbReference type="EMBL" id="JXLP01000024">
    <property type="protein sequence ID" value="KIL74236.1"/>
    <property type="molecule type" value="Genomic_DNA"/>
</dbReference>
<gene>
    <name evidence="3" type="ORF">SD77_2891</name>
</gene>
<dbReference type="Pfam" id="PF20251">
    <property type="entry name" value="Big_14"/>
    <property type="match status" value="1"/>
</dbReference>
<feature type="domain" description="Bacterial Ig-like" evidence="2">
    <location>
        <begin position="39"/>
        <end position="132"/>
    </location>
</feature>
<feature type="signal peptide" evidence="1">
    <location>
        <begin position="1"/>
        <end position="23"/>
    </location>
</feature>
<keyword evidence="1" id="KW-0732">Signal</keyword>
<dbReference type="RefSeq" id="WP_041114498.1">
    <property type="nucleotide sequence ID" value="NZ_JARLVI010000020.1"/>
</dbReference>
<proteinExistence type="predicted"/>
<accession>A0ABR5APG0</accession>